<dbReference type="KEGG" id="strg:SRT_08720"/>
<reference evidence="4 5" key="1">
    <citation type="journal article" date="2016" name="Microbiol. Immunol.">
        <title>Complete genome sequence of Streptococcus troglodytae TKU31 isolated from the oral cavity of a chimpanzee (Pan troglodytes).</title>
        <authorList>
            <person name="Okamoto M."/>
            <person name="Naito M."/>
            <person name="Miyanohara M."/>
            <person name="Imai S."/>
            <person name="Nomura Y."/>
            <person name="Saito W."/>
            <person name="Momoi Y."/>
            <person name="Takada K."/>
            <person name="Miyabe-Nishiwaki T."/>
            <person name="Tomonaga M."/>
            <person name="Hanada N."/>
        </authorList>
    </citation>
    <scope>NUCLEOTIDE SEQUENCE [LARGE SCALE GENOMIC DNA]</scope>
    <source>
        <strain evidence="5">TKU 31</strain>
    </source>
</reference>
<feature type="DNA-binding region" description="H-T-H motif" evidence="2">
    <location>
        <begin position="31"/>
        <end position="50"/>
    </location>
</feature>
<dbReference type="SUPFAM" id="SSF46689">
    <property type="entry name" value="Homeodomain-like"/>
    <property type="match status" value="1"/>
</dbReference>
<dbReference type="AlphaFoldDB" id="A0A1L7LIW5"/>
<dbReference type="RefSeq" id="WP_128833199.1">
    <property type="nucleotide sequence ID" value="NZ_AP014612.1"/>
</dbReference>
<evidence type="ECO:0000313" key="4">
    <source>
        <dbReference type="EMBL" id="BAQ24133.1"/>
    </source>
</evidence>
<accession>A0A1L7LIW5</accession>
<dbReference type="InterPro" id="IPR050624">
    <property type="entry name" value="HTH-type_Tx_Regulator"/>
</dbReference>
<dbReference type="InterPro" id="IPR039532">
    <property type="entry name" value="TetR_C_Firmicutes"/>
</dbReference>
<protein>
    <submittedName>
        <fullName evidence="4">Transcriptional regulator</fullName>
    </submittedName>
</protein>
<dbReference type="Pfam" id="PF14278">
    <property type="entry name" value="TetR_C_8"/>
    <property type="match status" value="1"/>
</dbReference>
<dbReference type="Gene3D" id="1.10.357.10">
    <property type="entry name" value="Tetracycline Repressor, domain 2"/>
    <property type="match status" value="1"/>
</dbReference>
<gene>
    <name evidence="4" type="ORF">SRT_08720</name>
</gene>
<dbReference type="Pfam" id="PF00440">
    <property type="entry name" value="TetR_N"/>
    <property type="match status" value="1"/>
</dbReference>
<feature type="domain" description="HTH tetR-type" evidence="3">
    <location>
        <begin position="7"/>
        <end position="68"/>
    </location>
</feature>
<dbReference type="GO" id="GO:0003677">
    <property type="term" value="F:DNA binding"/>
    <property type="evidence" value="ECO:0007669"/>
    <property type="project" value="UniProtKB-UniRule"/>
</dbReference>
<keyword evidence="1 2" id="KW-0238">DNA-binding</keyword>
<evidence type="ECO:0000256" key="1">
    <source>
        <dbReference type="ARBA" id="ARBA00023125"/>
    </source>
</evidence>
<sequence>MIQKRQTQSKAKLKAAITELLLENSDFNSITIRKITEKAQVNRSTFYLHYQDKYDLVDKLAHEVTRDFKEYLMLNSANGGLRENLIQALTYLQSQQKFMYALSRIIQINFSQRTRYFIKELITENPSFFYDSINSGLGLSKEYMLVTYAASIESLYIHWISTGAQESPQELADMFLVIRGFYQKT</sequence>
<evidence type="ECO:0000256" key="2">
    <source>
        <dbReference type="PROSITE-ProRule" id="PRU00335"/>
    </source>
</evidence>
<evidence type="ECO:0000259" key="3">
    <source>
        <dbReference type="PROSITE" id="PS50977"/>
    </source>
</evidence>
<dbReference type="Proteomes" id="UP000217758">
    <property type="component" value="Chromosome"/>
</dbReference>
<dbReference type="PANTHER" id="PTHR43479">
    <property type="entry name" value="ACREF/ENVCD OPERON REPRESSOR-RELATED"/>
    <property type="match status" value="1"/>
</dbReference>
<name>A0A1L7LIW5_9STRE</name>
<dbReference type="EMBL" id="AP014612">
    <property type="protein sequence ID" value="BAQ24133.1"/>
    <property type="molecule type" value="Genomic_DNA"/>
</dbReference>
<proteinExistence type="predicted"/>
<evidence type="ECO:0000313" key="5">
    <source>
        <dbReference type="Proteomes" id="UP000217758"/>
    </source>
</evidence>
<organism evidence="4 5">
    <name type="scientific">Streptococcus troglodytae</name>
    <dbReference type="NCBI Taxonomy" id="1111760"/>
    <lineage>
        <taxon>Bacteria</taxon>
        <taxon>Bacillati</taxon>
        <taxon>Bacillota</taxon>
        <taxon>Bacilli</taxon>
        <taxon>Lactobacillales</taxon>
        <taxon>Streptococcaceae</taxon>
        <taxon>Streptococcus</taxon>
    </lineage>
</organism>
<keyword evidence="5" id="KW-1185">Reference proteome</keyword>
<dbReference type="PROSITE" id="PS50977">
    <property type="entry name" value="HTH_TETR_2"/>
    <property type="match status" value="1"/>
</dbReference>
<dbReference type="InterPro" id="IPR009057">
    <property type="entry name" value="Homeodomain-like_sf"/>
</dbReference>
<dbReference type="PANTHER" id="PTHR43479:SF7">
    <property type="entry name" value="TETR-FAMILY TRANSCRIPTIONAL REGULATOR"/>
    <property type="match status" value="1"/>
</dbReference>
<dbReference type="InterPro" id="IPR001647">
    <property type="entry name" value="HTH_TetR"/>
</dbReference>